<organism evidence="1 2">
    <name type="scientific">Arthrobacter deserti</name>
    <dbReference type="NCBI Taxonomy" id="1742687"/>
    <lineage>
        <taxon>Bacteria</taxon>
        <taxon>Bacillati</taxon>
        <taxon>Actinomycetota</taxon>
        <taxon>Actinomycetes</taxon>
        <taxon>Micrococcales</taxon>
        <taxon>Micrococcaceae</taxon>
        <taxon>Arthrobacter</taxon>
    </lineage>
</organism>
<comment type="caution">
    <text evidence="1">The sequence shown here is derived from an EMBL/GenBank/DDBJ whole genome shotgun (WGS) entry which is preliminary data.</text>
</comment>
<evidence type="ECO:0000313" key="2">
    <source>
        <dbReference type="Proteomes" id="UP000523795"/>
    </source>
</evidence>
<keyword evidence="2" id="KW-1185">Reference proteome</keyword>
<name>A0ABX1JRM1_9MICC</name>
<dbReference type="InterPro" id="IPR029058">
    <property type="entry name" value="AB_hydrolase_fold"/>
</dbReference>
<keyword evidence="1" id="KW-0378">Hydrolase</keyword>
<feature type="non-terminal residue" evidence="1">
    <location>
        <position position="1"/>
    </location>
</feature>
<dbReference type="Proteomes" id="UP000523795">
    <property type="component" value="Unassembled WGS sequence"/>
</dbReference>
<proteinExistence type="predicted"/>
<reference evidence="1 2" key="1">
    <citation type="submission" date="2020-04" db="EMBL/GenBank/DDBJ databases">
        <authorList>
            <person name="Liu S."/>
        </authorList>
    </citation>
    <scope>NUCLEOTIDE SEQUENCE [LARGE SCALE GENOMIC DNA]</scope>
    <source>
        <strain evidence="1 2">CGMCC 1.15091</strain>
    </source>
</reference>
<sequence length="46" mass="5227">AGVDATVSRYPGANHGFVQNFSWIPEYYGAFQETSGFLNRSRRRES</sequence>
<dbReference type="EMBL" id="JAAZSR010000274">
    <property type="protein sequence ID" value="NKX51648.1"/>
    <property type="molecule type" value="Genomic_DNA"/>
</dbReference>
<evidence type="ECO:0000313" key="1">
    <source>
        <dbReference type="EMBL" id="NKX51648.1"/>
    </source>
</evidence>
<accession>A0ABX1JRM1</accession>
<protein>
    <submittedName>
        <fullName evidence="1">Alpha/beta hydrolase</fullName>
    </submittedName>
</protein>
<dbReference type="Gene3D" id="3.40.50.1820">
    <property type="entry name" value="alpha/beta hydrolase"/>
    <property type="match status" value="1"/>
</dbReference>
<dbReference type="GO" id="GO:0016787">
    <property type="term" value="F:hydrolase activity"/>
    <property type="evidence" value="ECO:0007669"/>
    <property type="project" value="UniProtKB-KW"/>
</dbReference>
<gene>
    <name evidence="1" type="ORF">HER39_13955</name>
</gene>